<feature type="compositionally biased region" description="Low complexity" evidence="1">
    <location>
        <begin position="61"/>
        <end position="77"/>
    </location>
</feature>
<proteinExistence type="predicted"/>
<reference evidence="2" key="1">
    <citation type="submission" date="2020-11" db="EMBL/GenBank/DDBJ databases">
        <authorList>
            <consortium name="DOE Joint Genome Institute"/>
            <person name="Ahrendt S."/>
            <person name="Riley R."/>
            <person name="Andreopoulos W."/>
            <person name="Labutti K."/>
            <person name="Pangilinan J."/>
            <person name="Ruiz-Duenas F.J."/>
            <person name="Barrasa J.M."/>
            <person name="Sanchez-Garcia M."/>
            <person name="Camarero S."/>
            <person name="Miyauchi S."/>
            <person name="Serrano A."/>
            <person name="Linde D."/>
            <person name="Babiker R."/>
            <person name="Drula E."/>
            <person name="Ayuso-Fernandez I."/>
            <person name="Pacheco R."/>
            <person name="Padilla G."/>
            <person name="Ferreira P."/>
            <person name="Barriuso J."/>
            <person name="Kellner H."/>
            <person name="Castanera R."/>
            <person name="Alfaro M."/>
            <person name="Ramirez L."/>
            <person name="Pisabarro A.G."/>
            <person name="Kuo A."/>
            <person name="Tritt A."/>
            <person name="Lipzen A."/>
            <person name="He G."/>
            <person name="Yan M."/>
            <person name="Ng V."/>
            <person name="Cullen D."/>
            <person name="Martin F."/>
            <person name="Rosso M.-N."/>
            <person name="Henrissat B."/>
            <person name="Hibbett D."/>
            <person name="Martinez A.T."/>
            <person name="Grigoriev I.V."/>
        </authorList>
    </citation>
    <scope>NUCLEOTIDE SEQUENCE</scope>
    <source>
        <strain evidence="2">AH 40177</strain>
    </source>
</reference>
<dbReference type="AlphaFoldDB" id="A0A9P5U882"/>
<sequence>MCAQRWYPEGYVLPTSSAHPPGPYHPAYTQNPTSHSSGPKPWYAPKLQTPPSDLRDHSGARRSSSSSQTRNSSSSSHAHSEEMARIAGVGDPGLITGVDYFKIGETVRIRRLNASNAYTDWAYGQVTRPHLRQYRPTEPERVYFVSYIDPRNGDRKENEFSCFRKEIAPLFDKKESPLMVFAQVPLHTSRGPIQTWIPACVTDNTDSGLVVQAISGHARYKGIRSIVPYRPTVAQSLKATGQPMIAGI</sequence>
<feature type="compositionally biased region" description="Polar residues" evidence="1">
    <location>
        <begin position="28"/>
        <end position="37"/>
    </location>
</feature>
<organism evidence="2 3">
    <name type="scientific">Rhodocollybia butyracea</name>
    <dbReference type="NCBI Taxonomy" id="206335"/>
    <lineage>
        <taxon>Eukaryota</taxon>
        <taxon>Fungi</taxon>
        <taxon>Dikarya</taxon>
        <taxon>Basidiomycota</taxon>
        <taxon>Agaricomycotina</taxon>
        <taxon>Agaricomycetes</taxon>
        <taxon>Agaricomycetidae</taxon>
        <taxon>Agaricales</taxon>
        <taxon>Marasmiineae</taxon>
        <taxon>Omphalotaceae</taxon>
        <taxon>Rhodocollybia</taxon>
    </lineage>
</organism>
<comment type="caution">
    <text evidence="2">The sequence shown here is derived from an EMBL/GenBank/DDBJ whole genome shotgun (WGS) entry which is preliminary data.</text>
</comment>
<dbReference type="OrthoDB" id="2858062at2759"/>
<evidence type="ECO:0000313" key="2">
    <source>
        <dbReference type="EMBL" id="KAF9070680.1"/>
    </source>
</evidence>
<evidence type="ECO:0000256" key="1">
    <source>
        <dbReference type="SAM" id="MobiDB-lite"/>
    </source>
</evidence>
<keyword evidence="3" id="KW-1185">Reference proteome</keyword>
<name>A0A9P5U882_9AGAR</name>
<evidence type="ECO:0000313" key="3">
    <source>
        <dbReference type="Proteomes" id="UP000772434"/>
    </source>
</evidence>
<protein>
    <submittedName>
        <fullName evidence="2">Uncharacterized protein</fullName>
    </submittedName>
</protein>
<gene>
    <name evidence="2" type="ORF">BDP27DRAFT_1401827</name>
</gene>
<accession>A0A9P5U882</accession>
<feature type="region of interest" description="Disordered" evidence="1">
    <location>
        <begin position="12"/>
        <end position="82"/>
    </location>
</feature>
<dbReference type="EMBL" id="JADNRY010000038">
    <property type="protein sequence ID" value="KAF9070680.1"/>
    <property type="molecule type" value="Genomic_DNA"/>
</dbReference>
<dbReference type="Proteomes" id="UP000772434">
    <property type="component" value="Unassembled WGS sequence"/>
</dbReference>